<evidence type="ECO:0000313" key="2">
    <source>
        <dbReference type="Proteomes" id="UP000184111"/>
    </source>
</evidence>
<organism evidence="1 2">
    <name type="scientific">Actinacidiphila paucisporea</name>
    <dbReference type="NCBI Taxonomy" id="310782"/>
    <lineage>
        <taxon>Bacteria</taxon>
        <taxon>Bacillati</taxon>
        <taxon>Actinomycetota</taxon>
        <taxon>Actinomycetes</taxon>
        <taxon>Kitasatosporales</taxon>
        <taxon>Streptomycetaceae</taxon>
        <taxon>Actinacidiphila</taxon>
    </lineage>
</organism>
<name>A0A1M7R122_9ACTN</name>
<dbReference type="RefSeq" id="WP_073503122.1">
    <property type="nucleotide sequence ID" value="NZ_FRBI01000064.1"/>
</dbReference>
<dbReference type="EMBL" id="FRBI01000064">
    <property type="protein sequence ID" value="SHN38315.1"/>
    <property type="molecule type" value="Genomic_DNA"/>
</dbReference>
<dbReference type="Proteomes" id="UP000184111">
    <property type="component" value="Unassembled WGS sequence"/>
</dbReference>
<evidence type="ECO:0000313" key="1">
    <source>
        <dbReference type="EMBL" id="SHN38315.1"/>
    </source>
</evidence>
<accession>A0A1M7R122</accession>
<dbReference type="OrthoDB" id="113180at2"/>
<gene>
    <name evidence="1" type="ORF">SAMN05216499_1641</name>
</gene>
<dbReference type="AlphaFoldDB" id="A0A1M7R122"/>
<proteinExistence type="predicted"/>
<protein>
    <submittedName>
        <fullName evidence="1">Uncharacterized protein</fullName>
    </submittedName>
</protein>
<reference evidence="1 2" key="1">
    <citation type="submission" date="2016-11" db="EMBL/GenBank/DDBJ databases">
        <authorList>
            <person name="Jaros S."/>
            <person name="Januszkiewicz K."/>
            <person name="Wedrychowicz H."/>
        </authorList>
    </citation>
    <scope>NUCLEOTIDE SEQUENCE [LARGE SCALE GENOMIC DNA]</scope>
    <source>
        <strain evidence="1 2">CGMCC 4.2025</strain>
    </source>
</reference>
<dbReference type="STRING" id="310782.SAMN05216499_1641"/>
<keyword evidence="2" id="KW-1185">Reference proteome</keyword>
<sequence length="62" mass="7197">MRRNPRTSHRIDHLARLVDNLLDGLAAHGRPAPTAPQIRAALRELQHGRRSRRAHRRPNARR</sequence>